<dbReference type="PANTHER" id="PTHR42201:SF1">
    <property type="entry name" value="TAXIS PROTEIN"/>
    <property type="match status" value="1"/>
</dbReference>
<reference evidence="2" key="1">
    <citation type="submission" date="2016-10" db="EMBL/GenBank/DDBJ databases">
        <authorList>
            <person name="Varghese N."/>
            <person name="Submissions S."/>
        </authorList>
    </citation>
    <scope>NUCLEOTIDE SEQUENCE [LARGE SCALE GENOMIC DNA]</scope>
    <source>
        <strain evidence="2">DSM 13078</strain>
    </source>
</reference>
<evidence type="ECO:0000313" key="1">
    <source>
        <dbReference type="EMBL" id="SFC71691.1"/>
    </source>
</evidence>
<dbReference type="SUPFAM" id="SSF46785">
    <property type="entry name" value="Winged helix' DNA-binding domain"/>
    <property type="match status" value="1"/>
</dbReference>
<gene>
    <name evidence="1" type="ORF">SAMN05444422_11637</name>
</gene>
<proteinExistence type="predicted"/>
<evidence type="ECO:0000313" key="2">
    <source>
        <dbReference type="Proteomes" id="UP000199161"/>
    </source>
</evidence>
<dbReference type="Proteomes" id="UP000199161">
    <property type="component" value="Unassembled WGS sequence"/>
</dbReference>
<dbReference type="RefSeq" id="WP_089789894.1">
    <property type="nucleotide sequence ID" value="NZ_FOKW01000016.1"/>
</dbReference>
<protein>
    <submittedName>
        <fullName evidence="1">HTH domain-containing protein</fullName>
    </submittedName>
</protein>
<dbReference type="EMBL" id="FOKW01000016">
    <property type="protein sequence ID" value="SFC71691.1"/>
    <property type="molecule type" value="Genomic_DNA"/>
</dbReference>
<dbReference type="GO" id="GO:0006935">
    <property type="term" value="P:chemotaxis"/>
    <property type="evidence" value="ECO:0007669"/>
    <property type="project" value="InterPro"/>
</dbReference>
<keyword evidence="2" id="KW-1185">Reference proteome</keyword>
<dbReference type="AlphaFoldDB" id="A0A1I1LFA7"/>
<dbReference type="PANTHER" id="PTHR42201">
    <property type="entry name" value="TAXIS PROTEIN"/>
    <property type="match status" value="1"/>
</dbReference>
<organism evidence="1 2">
    <name type="scientific">Natronobacterium haloterrestre</name>
    <name type="common">Halobiforma haloterrestris</name>
    <dbReference type="NCBI Taxonomy" id="148448"/>
    <lineage>
        <taxon>Archaea</taxon>
        <taxon>Methanobacteriati</taxon>
        <taxon>Methanobacteriota</taxon>
        <taxon>Stenosarchaea group</taxon>
        <taxon>Halobacteria</taxon>
        <taxon>Halobacteriales</taxon>
        <taxon>Natrialbaceae</taxon>
        <taxon>Natronobacterium</taxon>
    </lineage>
</organism>
<dbReference type="OrthoDB" id="337296at2157"/>
<name>A0A1I1LFA7_NATHA</name>
<sequence length="298" mass="32705">MNEDIVADFTGHFFLGQSGGGDGGSGGKPVNGRIIMTKRRVVLASSDGKETIPLSRVVDVNVGSVPNHVKQFFNDTVTIGYRDEEGSTRSAVIESEGEIAEKFVAILFRCLLNGRKVAVKHPARVGGRVKDTPVVPGKLRIKNRRIEVQTKGENFSFDVERVMSIDRGNKIGESDDRVTLVVKHIDDDSGLTKTSLIAPSKSQYVNLLARFLRLEFDELREEVDDIDLSDPEKRVLVSVHATGGDIDFTNMLDGDPAYVTNVLNSVRNKDLIVESGDEISLTPKGRIIVSERIEDVNA</sequence>
<dbReference type="InterPro" id="IPR007381">
    <property type="entry name" value="CheF1/F2"/>
</dbReference>
<dbReference type="Pfam" id="PF04283">
    <property type="entry name" value="CheF-arch"/>
    <property type="match status" value="1"/>
</dbReference>
<accession>A0A1I1LFA7</accession>
<dbReference type="InterPro" id="IPR036390">
    <property type="entry name" value="WH_DNA-bd_sf"/>
</dbReference>